<name>A0A8S9WS94_APOLU</name>
<dbReference type="OrthoDB" id="6630409at2759"/>
<organism evidence="3 4">
    <name type="scientific">Apolygus lucorum</name>
    <name type="common">Small green plant bug</name>
    <name type="synonym">Lygocoris lucorum</name>
    <dbReference type="NCBI Taxonomy" id="248454"/>
    <lineage>
        <taxon>Eukaryota</taxon>
        <taxon>Metazoa</taxon>
        <taxon>Ecdysozoa</taxon>
        <taxon>Arthropoda</taxon>
        <taxon>Hexapoda</taxon>
        <taxon>Insecta</taxon>
        <taxon>Pterygota</taxon>
        <taxon>Neoptera</taxon>
        <taxon>Paraneoptera</taxon>
        <taxon>Hemiptera</taxon>
        <taxon>Heteroptera</taxon>
        <taxon>Panheteroptera</taxon>
        <taxon>Cimicomorpha</taxon>
        <taxon>Miridae</taxon>
        <taxon>Mirini</taxon>
        <taxon>Apolygus</taxon>
    </lineage>
</organism>
<dbReference type="PROSITE" id="PS50878">
    <property type="entry name" value="RT_POL"/>
    <property type="match status" value="1"/>
</dbReference>
<keyword evidence="4" id="KW-1185">Reference proteome</keyword>
<dbReference type="EMBL" id="WIXP02000016">
    <property type="protein sequence ID" value="KAF6198265.1"/>
    <property type="molecule type" value="Genomic_DNA"/>
</dbReference>
<dbReference type="PANTHER" id="PTHR33332">
    <property type="entry name" value="REVERSE TRANSCRIPTASE DOMAIN-CONTAINING PROTEIN"/>
    <property type="match status" value="1"/>
</dbReference>
<proteinExistence type="predicted"/>
<gene>
    <name evidence="3" type="ORF">GE061_008012</name>
</gene>
<comment type="caution">
    <text evidence="3">The sequence shown here is derived from an EMBL/GenBank/DDBJ whole genome shotgun (WGS) entry which is preliminary data.</text>
</comment>
<feature type="transmembrane region" description="Helical" evidence="1">
    <location>
        <begin position="16"/>
        <end position="37"/>
    </location>
</feature>
<evidence type="ECO:0000313" key="4">
    <source>
        <dbReference type="Proteomes" id="UP000466442"/>
    </source>
</evidence>
<dbReference type="GO" id="GO:0071897">
    <property type="term" value="P:DNA biosynthetic process"/>
    <property type="evidence" value="ECO:0007669"/>
    <property type="project" value="UniProtKB-ARBA"/>
</dbReference>
<dbReference type="InterPro" id="IPR000477">
    <property type="entry name" value="RT_dom"/>
</dbReference>
<dbReference type="Proteomes" id="UP000466442">
    <property type="component" value="Linkage Group LG16"/>
</dbReference>
<sequence length="271" mass="30564">MTDFSKAFDRLPHRTILDVLSSLGVFGSFHAWIASYLTARQLSVRVNGVASRSFIATSGVPQGSHLGPFLFNLVINGVISSLHCIKFLIYADDLKLFFAIRDPSDCLLLQQNLDALSLWCDQNGLALNPSKCAVTSFHRSHSPVKHPYLINGALLSRKDDIVDLGVHLDSQLSFSNHIAQVASRGMRALGFVKRNSREFTQPSALVTLYKTLVQPILEYASVIWSPYYNCHTLQIERVFRAFLRFLAYKLSIPRENIDYHELACWQVFSKT</sequence>
<dbReference type="SUPFAM" id="SSF56672">
    <property type="entry name" value="DNA/RNA polymerases"/>
    <property type="match status" value="1"/>
</dbReference>
<feature type="transmembrane region" description="Helical" evidence="1">
    <location>
        <begin position="69"/>
        <end position="91"/>
    </location>
</feature>
<feature type="domain" description="Reverse transcriptase" evidence="2">
    <location>
        <begin position="1"/>
        <end position="155"/>
    </location>
</feature>
<reference evidence="3" key="1">
    <citation type="journal article" date="2021" name="Mol. Ecol. Resour.">
        <title>Apolygus lucorum genome provides insights into omnivorousness and mesophyll feeding.</title>
        <authorList>
            <person name="Liu Y."/>
            <person name="Liu H."/>
            <person name="Wang H."/>
            <person name="Huang T."/>
            <person name="Liu B."/>
            <person name="Yang B."/>
            <person name="Yin L."/>
            <person name="Li B."/>
            <person name="Zhang Y."/>
            <person name="Zhang S."/>
            <person name="Jiang F."/>
            <person name="Zhang X."/>
            <person name="Ren Y."/>
            <person name="Wang B."/>
            <person name="Wang S."/>
            <person name="Lu Y."/>
            <person name="Wu K."/>
            <person name="Fan W."/>
            <person name="Wang G."/>
        </authorList>
    </citation>
    <scope>NUCLEOTIDE SEQUENCE</scope>
    <source>
        <strain evidence="3">12Hb</strain>
    </source>
</reference>
<evidence type="ECO:0000259" key="2">
    <source>
        <dbReference type="PROSITE" id="PS50878"/>
    </source>
</evidence>
<keyword evidence="1" id="KW-1133">Transmembrane helix</keyword>
<dbReference type="AlphaFoldDB" id="A0A8S9WS94"/>
<dbReference type="Pfam" id="PF00078">
    <property type="entry name" value="RVT_1"/>
    <property type="match status" value="1"/>
</dbReference>
<accession>A0A8S9WS94</accession>
<dbReference type="InterPro" id="IPR043502">
    <property type="entry name" value="DNA/RNA_pol_sf"/>
</dbReference>
<keyword evidence="1" id="KW-0472">Membrane</keyword>
<protein>
    <recommendedName>
        <fullName evidence="2">Reverse transcriptase domain-containing protein</fullName>
    </recommendedName>
</protein>
<evidence type="ECO:0000313" key="3">
    <source>
        <dbReference type="EMBL" id="KAF6198265.1"/>
    </source>
</evidence>
<evidence type="ECO:0000256" key="1">
    <source>
        <dbReference type="SAM" id="Phobius"/>
    </source>
</evidence>
<keyword evidence="1" id="KW-0812">Transmembrane</keyword>